<dbReference type="SUPFAM" id="SSF47413">
    <property type="entry name" value="lambda repressor-like DNA-binding domains"/>
    <property type="match status" value="1"/>
</dbReference>
<dbReference type="PROSITE" id="PS50943">
    <property type="entry name" value="HTH_CROC1"/>
    <property type="match status" value="1"/>
</dbReference>
<dbReference type="EMBL" id="BMJS01000029">
    <property type="protein sequence ID" value="GGG03952.1"/>
    <property type="molecule type" value="Genomic_DNA"/>
</dbReference>
<name>A0A8J2Z5X8_9GAMM</name>
<keyword evidence="3" id="KW-0804">Transcription</keyword>
<organism evidence="5 6">
    <name type="scientific">Cysteiniphilum litorale</name>
    <dbReference type="NCBI Taxonomy" id="2056700"/>
    <lineage>
        <taxon>Bacteria</taxon>
        <taxon>Pseudomonadati</taxon>
        <taxon>Pseudomonadota</taxon>
        <taxon>Gammaproteobacteria</taxon>
        <taxon>Thiotrichales</taxon>
        <taxon>Fastidiosibacteraceae</taxon>
        <taxon>Cysteiniphilum</taxon>
    </lineage>
</organism>
<dbReference type="CDD" id="cd00093">
    <property type="entry name" value="HTH_XRE"/>
    <property type="match status" value="1"/>
</dbReference>
<proteinExistence type="predicted"/>
<gene>
    <name evidence="5" type="ORF">GCM10010995_21790</name>
</gene>
<feature type="domain" description="HTH cro/C1-type" evidence="4">
    <location>
        <begin position="46"/>
        <end position="89"/>
    </location>
</feature>
<sequence length="102" mass="11405">MSKTASQVALDTITDLFDIGVASKTTMREFEQLCIPSVKEYQAEDIKNIRIREHMSQPVFAKCLNVSAEVLKKWEQGLRKPSGSALKLLNLIDEKGVNIILA</sequence>
<dbReference type="PANTHER" id="PTHR36511">
    <property type="entry name" value="MERR FAMILY BACTERIAL REGULATORY PROTEIN"/>
    <property type="match status" value="1"/>
</dbReference>
<evidence type="ECO:0000256" key="1">
    <source>
        <dbReference type="ARBA" id="ARBA00023015"/>
    </source>
</evidence>
<dbReference type="AlphaFoldDB" id="A0A8J2Z5X8"/>
<dbReference type="OrthoDB" id="9799384at2"/>
<dbReference type="GO" id="GO:0003677">
    <property type="term" value="F:DNA binding"/>
    <property type="evidence" value="ECO:0007669"/>
    <property type="project" value="UniProtKB-KW"/>
</dbReference>
<reference evidence="5" key="2">
    <citation type="submission" date="2020-09" db="EMBL/GenBank/DDBJ databases">
        <authorList>
            <person name="Sun Q."/>
            <person name="Zhou Y."/>
        </authorList>
    </citation>
    <scope>NUCLEOTIDE SEQUENCE</scope>
    <source>
        <strain evidence="5">CGMCC 1.15758</strain>
    </source>
</reference>
<dbReference type="RefSeq" id="WP_117003500.1">
    <property type="nucleotide sequence ID" value="NZ_BMJS01000029.1"/>
</dbReference>
<dbReference type="Proteomes" id="UP000636949">
    <property type="component" value="Unassembled WGS sequence"/>
</dbReference>
<comment type="caution">
    <text evidence="5">The sequence shown here is derived from an EMBL/GenBank/DDBJ whole genome shotgun (WGS) entry which is preliminary data.</text>
</comment>
<accession>A0A8J2Z5X8</accession>
<keyword evidence="6" id="KW-1185">Reference proteome</keyword>
<evidence type="ECO:0000259" key="4">
    <source>
        <dbReference type="PROSITE" id="PS50943"/>
    </source>
</evidence>
<dbReference type="InterPro" id="IPR010982">
    <property type="entry name" value="Lambda_DNA-bd_dom_sf"/>
</dbReference>
<keyword evidence="1" id="KW-0805">Transcription regulation</keyword>
<dbReference type="Gene3D" id="1.10.260.40">
    <property type="entry name" value="lambda repressor-like DNA-binding domains"/>
    <property type="match status" value="1"/>
</dbReference>
<dbReference type="InterPro" id="IPR052359">
    <property type="entry name" value="HTH-type_reg/antitoxin"/>
</dbReference>
<dbReference type="InterPro" id="IPR001387">
    <property type="entry name" value="Cro/C1-type_HTH"/>
</dbReference>
<protein>
    <submittedName>
        <fullName evidence="5">Transcriptional regulator</fullName>
    </submittedName>
</protein>
<evidence type="ECO:0000313" key="6">
    <source>
        <dbReference type="Proteomes" id="UP000636949"/>
    </source>
</evidence>
<evidence type="ECO:0000256" key="2">
    <source>
        <dbReference type="ARBA" id="ARBA00023125"/>
    </source>
</evidence>
<reference evidence="5" key="1">
    <citation type="journal article" date="2014" name="Int. J. Syst. Evol. Microbiol.">
        <title>Complete genome sequence of Corynebacterium casei LMG S-19264T (=DSM 44701T), isolated from a smear-ripened cheese.</title>
        <authorList>
            <consortium name="US DOE Joint Genome Institute (JGI-PGF)"/>
            <person name="Walter F."/>
            <person name="Albersmeier A."/>
            <person name="Kalinowski J."/>
            <person name="Ruckert C."/>
        </authorList>
    </citation>
    <scope>NUCLEOTIDE SEQUENCE</scope>
    <source>
        <strain evidence="5">CGMCC 1.15758</strain>
    </source>
</reference>
<evidence type="ECO:0000313" key="5">
    <source>
        <dbReference type="EMBL" id="GGG03952.1"/>
    </source>
</evidence>
<keyword evidence="2" id="KW-0238">DNA-binding</keyword>
<dbReference type="PANTHER" id="PTHR36511:SF4">
    <property type="entry name" value="ANTITOXIN MQSA"/>
    <property type="match status" value="1"/>
</dbReference>
<evidence type="ECO:0000256" key="3">
    <source>
        <dbReference type="ARBA" id="ARBA00023163"/>
    </source>
</evidence>